<evidence type="ECO:0000256" key="5">
    <source>
        <dbReference type="ARBA" id="ARBA00022989"/>
    </source>
</evidence>
<dbReference type="InterPro" id="IPR000210">
    <property type="entry name" value="BTB/POZ_dom"/>
</dbReference>
<dbReference type="PANTHER" id="PTHR10796:SF112">
    <property type="entry name" value="PATCHED-RELATED PROTEIN 18"/>
    <property type="match status" value="1"/>
</dbReference>
<evidence type="ECO:0000256" key="8">
    <source>
        <dbReference type="SAM" id="MobiDB-lite"/>
    </source>
</evidence>
<dbReference type="Pfam" id="PF00651">
    <property type="entry name" value="BTB"/>
    <property type="match status" value="2"/>
</dbReference>
<comment type="subcellular location">
    <subcellularLocation>
        <location evidence="1">Cell membrane</location>
        <topology evidence="1">Multi-pass membrane protein</topology>
    </subcellularLocation>
</comment>
<dbReference type="InterPro" id="IPR051697">
    <property type="entry name" value="Patched_domain-protein"/>
</dbReference>
<proteinExistence type="inferred from homology"/>
<feature type="transmembrane region" description="Helical" evidence="9">
    <location>
        <begin position="1254"/>
        <end position="1280"/>
    </location>
</feature>
<evidence type="ECO:0000256" key="1">
    <source>
        <dbReference type="ARBA" id="ARBA00004651"/>
    </source>
</evidence>
<feature type="compositionally biased region" description="Low complexity" evidence="8">
    <location>
        <begin position="16"/>
        <end position="26"/>
    </location>
</feature>
<evidence type="ECO:0000256" key="4">
    <source>
        <dbReference type="ARBA" id="ARBA00022692"/>
    </source>
</evidence>
<feature type="domain" description="SSD" evidence="10">
    <location>
        <begin position="738"/>
        <end position="895"/>
    </location>
</feature>
<dbReference type="GO" id="GO:0018996">
    <property type="term" value="P:molting cycle, collagen and cuticulin-based cuticle"/>
    <property type="evidence" value="ECO:0007669"/>
    <property type="project" value="TreeGrafter"/>
</dbReference>
<feature type="transmembrane region" description="Helical" evidence="9">
    <location>
        <begin position="770"/>
        <end position="792"/>
    </location>
</feature>
<accession>A0AA39GYS4</accession>
<feature type="transmembrane region" description="Helical" evidence="9">
    <location>
        <begin position="1286"/>
        <end position="1311"/>
    </location>
</feature>
<evidence type="ECO:0000313" key="11">
    <source>
        <dbReference type="EMBL" id="KAK0396037.1"/>
    </source>
</evidence>
<keyword evidence="6 9" id="KW-0472">Membrane</keyword>
<feature type="region of interest" description="Disordered" evidence="8">
    <location>
        <begin position="1"/>
        <end position="29"/>
    </location>
</feature>
<dbReference type="InterPro" id="IPR003392">
    <property type="entry name" value="PTHD_SSD"/>
</dbReference>
<evidence type="ECO:0000256" key="2">
    <source>
        <dbReference type="ARBA" id="ARBA00005585"/>
    </source>
</evidence>
<dbReference type="SUPFAM" id="SSF54695">
    <property type="entry name" value="POZ domain"/>
    <property type="match status" value="2"/>
</dbReference>
<name>A0AA39GYS4_9BILA</name>
<evidence type="ECO:0000256" key="3">
    <source>
        <dbReference type="ARBA" id="ARBA00022475"/>
    </source>
</evidence>
<dbReference type="PANTHER" id="PTHR10796">
    <property type="entry name" value="PATCHED-RELATED"/>
    <property type="match status" value="1"/>
</dbReference>
<feature type="transmembrane region" description="Helical" evidence="9">
    <location>
        <begin position="1212"/>
        <end position="1233"/>
    </location>
</feature>
<dbReference type="Gene3D" id="1.20.1640.10">
    <property type="entry name" value="Multidrug efflux transporter AcrB transmembrane domain"/>
    <property type="match status" value="2"/>
</dbReference>
<dbReference type="Pfam" id="PF02460">
    <property type="entry name" value="Patched"/>
    <property type="match status" value="1"/>
</dbReference>
<dbReference type="GO" id="GO:0005886">
    <property type="term" value="C:plasma membrane"/>
    <property type="evidence" value="ECO:0007669"/>
    <property type="project" value="UniProtKB-SubCell"/>
</dbReference>
<evidence type="ECO:0000256" key="6">
    <source>
        <dbReference type="ARBA" id="ARBA00023136"/>
    </source>
</evidence>
<evidence type="ECO:0000256" key="7">
    <source>
        <dbReference type="ARBA" id="ARBA00023180"/>
    </source>
</evidence>
<dbReference type="EMBL" id="JAUCMV010000005">
    <property type="protein sequence ID" value="KAK0396037.1"/>
    <property type="molecule type" value="Genomic_DNA"/>
</dbReference>
<organism evidence="11 12">
    <name type="scientific">Steinernema hermaphroditum</name>
    <dbReference type="NCBI Taxonomy" id="289476"/>
    <lineage>
        <taxon>Eukaryota</taxon>
        <taxon>Metazoa</taxon>
        <taxon>Ecdysozoa</taxon>
        <taxon>Nematoda</taxon>
        <taxon>Chromadorea</taxon>
        <taxon>Rhabditida</taxon>
        <taxon>Tylenchina</taxon>
        <taxon>Panagrolaimomorpha</taxon>
        <taxon>Strongyloidoidea</taxon>
        <taxon>Steinernematidae</taxon>
        <taxon>Steinernema</taxon>
    </lineage>
</organism>
<dbReference type="SUPFAM" id="SSF82866">
    <property type="entry name" value="Multidrug efflux transporter AcrB transmembrane domain"/>
    <property type="match status" value="2"/>
</dbReference>
<comment type="caution">
    <text evidence="11">The sequence shown here is derived from an EMBL/GenBank/DDBJ whole genome shotgun (WGS) entry which is preliminary data.</text>
</comment>
<feature type="compositionally biased region" description="Polar residues" evidence="8">
    <location>
        <begin position="1"/>
        <end position="15"/>
    </location>
</feature>
<sequence length="1356" mass="153270">MSLSQGYNMSGWNINPSTDGPSSSSYPPGPSSVLNSIIEPVQSTSKDEFRTITNASIEVLLDFTRPDGQRTRPLLVDGKRLYVDEHYISVWSPILRAWCIECPDRELILANVQYDHILEMLYAIHPTYKEIDEQTVHILLPIAFDYQMEGLLHRCECFLVNHRIQLLEKIWLADRYKLDRLLVLCLREIRPNHRFDLSGSRYHALSDRVKVFLLERLHGNNAPEEIAEPPTDLEYFQRSSDLNFASIRAKSGRMYYVNPYYIAAWSNLFQERIGTASFTDELFCPCSHEELKAFILAIYPPQLRINETNIGPVLMAACKMESPGLLQKCASILLAPQTQLSVFVRLSLLDRCYLHEMLEQCLRMIHRPEQMLEMSQQQTYDCLSTKARSAMMDRLAVLLRKPGLQSHTCLRCKAVSTCGQVTWMCPQCKTYSSEFGHGQRQQAVGVVGVNQTNSTTVTQQPGQQYTSTQHTGRVVPDIVMVALGRMFVQFEAQTQRFFYRLGLLIADYPVICLLVTVVGAIFLSIGAINFKEVNNVRDHFSASDSPSRYEFRVAREFFEELGSPFHVVVAMQATDGGSLLRPKYIEKALEIEDYLQYRLNVTHEGKAYSYSDFCGSQCETSDAVNIFLSIFRDIQSGKASNVKLTYPTMDVFGHRIYLANNIFQVSLNNRSKLIEGCKLVAINFHAIYANSSHEEIMKKWEHAVFDYSTSTIGDPLIRVYATSEGLVSEEVRRTGIKALPLMSVSFIVITIFTVGTSLKRDPVKSKPWEAFLGVLCPLLSLCASFGTMFWLGFEFLPIVTVVPFLVLAIGVDDAFIFLHGWHRCDPSLSVKERLAETLADAGPSITITSLTNILSFAIGAYTPTPAIQMFCIFISVAVVYDYLYQIFFFSAILVFSGRREENRVNSYVWCLVVPEETPSETVAPKKDFILIRFASKFLDVWVDFIMSWSARILLAVIMVAYWAVSVYGVTQIKVGLSSEKLFLDDSPLLDLVRMQTNIIFKEGGQVAVFVNRPGNLTEPEAVSEIMGILDRFEHASGSVGSSSTHMWLLPYLPYVGLQNRGAIDFKYKYLPDFLSIPEYHRWSHFVNLGKPQDCAEEKPSCLQKFFFSTGFHNAVAWSDRLELLQNWREIASEYTHLNLTIYEDFSMYSDQLLTILPVTQQTVIFAFLCMAIVLIFFTPNLYTIISSTIAILSINVGVFGSLTYWNVDLDPISMATTLMAIGFSVDFIAHISFHYYKGEIPDQRERIRHALASIAWPMCQAGLSTVLSLAVLAVIPAYMVQVFVKVVTLVVSLGLFHGLVVLPVVFAMLPFDKTAHAVAPKCETKLPVTLPAPLTMSKKELEKSDSVLSHRCQNRG</sequence>
<feature type="transmembrane region" description="Helical" evidence="9">
    <location>
        <begin position="940"/>
        <end position="964"/>
    </location>
</feature>
<dbReference type="GO" id="GO:0030659">
    <property type="term" value="C:cytoplasmic vesicle membrane"/>
    <property type="evidence" value="ECO:0007669"/>
    <property type="project" value="TreeGrafter"/>
</dbReference>
<feature type="transmembrane region" description="Helical" evidence="9">
    <location>
        <begin position="1163"/>
        <end position="1182"/>
    </location>
</feature>
<reference evidence="11" key="1">
    <citation type="submission" date="2023-06" db="EMBL/GenBank/DDBJ databases">
        <title>Genomic analysis of the entomopathogenic nematode Steinernema hermaphroditum.</title>
        <authorList>
            <person name="Schwarz E.M."/>
            <person name="Heppert J.K."/>
            <person name="Baniya A."/>
            <person name="Schwartz H.T."/>
            <person name="Tan C.-H."/>
            <person name="Antoshechkin I."/>
            <person name="Sternberg P.W."/>
            <person name="Goodrich-Blair H."/>
            <person name="Dillman A.R."/>
        </authorList>
    </citation>
    <scope>NUCLEOTIDE SEQUENCE</scope>
    <source>
        <strain evidence="11">PS9179</strain>
        <tissue evidence="11">Whole animal</tissue>
    </source>
</reference>
<keyword evidence="3" id="KW-1003">Cell membrane</keyword>
<dbReference type="Proteomes" id="UP001175271">
    <property type="component" value="Unassembled WGS sequence"/>
</dbReference>
<dbReference type="SMART" id="SM00225">
    <property type="entry name" value="BTB"/>
    <property type="match status" value="2"/>
</dbReference>
<evidence type="ECO:0000256" key="9">
    <source>
        <dbReference type="SAM" id="Phobius"/>
    </source>
</evidence>
<evidence type="ECO:0000313" key="12">
    <source>
        <dbReference type="Proteomes" id="UP001175271"/>
    </source>
</evidence>
<comment type="similarity">
    <text evidence="2">Belongs to the patched family.</text>
</comment>
<keyword evidence="7" id="KW-0325">Glycoprotein</keyword>
<feature type="transmembrane region" description="Helical" evidence="9">
    <location>
        <begin position="738"/>
        <end position="758"/>
    </location>
</feature>
<keyword evidence="12" id="KW-1185">Reference proteome</keyword>
<dbReference type="PROSITE" id="PS50156">
    <property type="entry name" value="SSD"/>
    <property type="match status" value="1"/>
</dbReference>
<feature type="transmembrane region" description="Helical" evidence="9">
    <location>
        <begin position="798"/>
        <end position="818"/>
    </location>
</feature>
<feature type="transmembrane region" description="Helical" evidence="9">
    <location>
        <begin position="505"/>
        <end position="528"/>
    </location>
</feature>
<protein>
    <recommendedName>
        <fullName evidence="10">SSD domain-containing protein</fullName>
    </recommendedName>
</protein>
<dbReference type="FunFam" id="1.20.1640.10:FF:000013">
    <property type="entry name" value="PaTched Related family"/>
    <property type="match status" value="1"/>
</dbReference>
<evidence type="ECO:0000259" key="10">
    <source>
        <dbReference type="PROSITE" id="PS50156"/>
    </source>
</evidence>
<feature type="transmembrane region" description="Helical" evidence="9">
    <location>
        <begin position="838"/>
        <end position="861"/>
    </location>
</feature>
<dbReference type="Gene3D" id="3.30.710.10">
    <property type="entry name" value="Potassium Channel Kv1.1, Chain A"/>
    <property type="match status" value="2"/>
</dbReference>
<dbReference type="InterPro" id="IPR000731">
    <property type="entry name" value="SSD"/>
</dbReference>
<dbReference type="GO" id="GO:0006897">
    <property type="term" value="P:endocytosis"/>
    <property type="evidence" value="ECO:0007669"/>
    <property type="project" value="TreeGrafter"/>
</dbReference>
<feature type="transmembrane region" description="Helical" evidence="9">
    <location>
        <begin position="867"/>
        <end position="895"/>
    </location>
</feature>
<gene>
    <name evidence="11" type="ORF">QR680_001538</name>
</gene>
<dbReference type="InterPro" id="IPR011333">
    <property type="entry name" value="SKP1/BTB/POZ_sf"/>
</dbReference>
<keyword evidence="5 9" id="KW-1133">Transmembrane helix</keyword>
<keyword evidence="4 9" id="KW-0812">Transmembrane</keyword>